<name>A0A9W8JPW7_9AGAR</name>
<reference evidence="2" key="1">
    <citation type="submission" date="2022-07" db="EMBL/GenBank/DDBJ databases">
        <title>Genome Sequence of Agrocybe chaxingu.</title>
        <authorList>
            <person name="Buettner E."/>
        </authorList>
    </citation>
    <scope>NUCLEOTIDE SEQUENCE</scope>
    <source>
        <strain evidence="2">MP-N11</strain>
    </source>
</reference>
<accession>A0A9W8JPW7</accession>
<protein>
    <recommendedName>
        <fullName evidence="4">CxC2-like cysteine cluster KDZ transposase-associated domain-containing protein</fullName>
    </recommendedName>
</protein>
<dbReference type="Proteomes" id="UP001148786">
    <property type="component" value="Unassembled WGS sequence"/>
</dbReference>
<dbReference type="AlphaFoldDB" id="A0A9W8JPW7"/>
<dbReference type="OrthoDB" id="2682806at2759"/>
<dbReference type="EMBL" id="JANKHO010002374">
    <property type="protein sequence ID" value="KAJ3492844.1"/>
    <property type="molecule type" value="Genomic_DNA"/>
</dbReference>
<proteinExistence type="predicted"/>
<dbReference type="Pfam" id="PF18758">
    <property type="entry name" value="KDZ"/>
    <property type="match status" value="1"/>
</dbReference>
<organism evidence="2 3">
    <name type="scientific">Agrocybe chaxingu</name>
    <dbReference type="NCBI Taxonomy" id="84603"/>
    <lineage>
        <taxon>Eukaryota</taxon>
        <taxon>Fungi</taxon>
        <taxon>Dikarya</taxon>
        <taxon>Basidiomycota</taxon>
        <taxon>Agaricomycotina</taxon>
        <taxon>Agaricomycetes</taxon>
        <taxon>Agaricomycetidae</taxon>
        <taxon>Agaricales</taxon>
        <taxon>Agaricineae</taxon>
        <taxon>Strophariaceae</taxon>
        <taxon>Agrocybe</taxon>
    </lineage>
</organism>
<evidence type="ECO:0008006" key="4">
    <source>
        <dbReference type="Google" id="ProtNLM"/>
    </source>
</evidence>
<comment type="caution">
    <text evidence="2">The sequence shown here is derived from an EMBL/GenBank/DDBJ whole genome shotgun (WGS) entry which is preliminary data.</text>
</comment>
<gene>
    <name evidence="2" type="ORF">NLJ89_g11151</name>
</gene>
<evidence type="ECO:0000313" key="3">
    <source>
        <dbReference type="Proteomes" id="UP001148786"/>
    </source>
</evidence>
<evidence type="ECO:0000313" key="2">
    <source>
        <dbReference type="EMBL" id="KAJ3492844.1"/>
    </source>
</evidence>
<keyword evidence="3" id="KW-1185">Reference proteome</keyword>
<evidence type="ECO:0000256" key="1">
    <source>
        <dbReference type="SAM" id="MobiDB-lite"/>
    </source>
</evidence>
<sequence>MIIALMAKPPKRARTDAGGSYQDLVPLPQDFFQIHAREGKLLNVGNELRTARPDRHAQDGMDFWSLVTNWAPFDDPEFALFPDSTEYDRAIEAEVMEELEPEVRPCKKQKSCVSRRPHVVWKELHHQNYLDEVIRWDGRGDFFGSRECPDCLARGASQPQPAEYRCEECLTPDLDYVAHLKLLKRAGRGHDPAGVAATAPGELAVRCPSCPYPDINLPPNWRDAPAPFQYLYMAFTCMDANFRLKNQLVSNWSQDPGLGIGWAYMVPRGPYETYVLSQTDDEDISTCVGFQALAQANTKSTKGLRYTGVSGAFCGRSEMVLPMALGSLQKGERYSNMDYVFGSAIRDFLCLSTILISYDIACQWFVNLAKRMGESWPASLRLPATVKLIPAIPKLHEPMHEAANHQTFSLNFIRGVGKSDLETPERVWASHNALGNSTKTQGPGSRSDTIDDHIAAWNWTKYVGLGPYLARKYVDGLAERNIQREGHRGFTEALAPEGVEKWEAMCVAWESDEFPKKKANPYHVEGAALTESQVRKELAEEEQRCLAAGGTFLHTTSAASFVSLALEIEETQRRVRRLAKKSTSQDTARQEGGLIEQRNQLRTRIQAWQQLSPIYMPGLLQYKADLPPENRIDDPENSEDIRLWLPSEIAPSARDRVCSPGLAGIEERLRTAQCFDALDGVRTILTIKSRMVTFKNKKFIDRIHERARAAAEKYRAARAAKMTLSGPGDWEGLLQELLDGDIRGYQDPDRLRQDPPSTRNVGLHPVQRPPLTPRWHRRDKANAVMDLEGSTVFCEFIERQQRE</sequence>
<feature type="region of interest" description="Disordered" evidence="1">
    <location>
        <begin position="745"/>
        <end position="774"/>
    </location>
</feature>
<dbReference type="InterPro" id="IPR040521">
    <property type="entry name" value="KDZ"/>
</dbReference>